<dbReference type="AlphaFoldDB" id="A0A550BTL1"/>
<organism evidence="2 3">
    <name type="scientific">Schizophyllum amplum</name>
    <dbReference type="NCBI Taxonomy" id="97359"/>
    <lineage>
        <taxon>Eukaryota</taxon>
        <taxon>Fungi</taxon>
        <taxon>Dikarya</taxon>
        <taxon>Basidiomycota</taxon>
        <taxon>Agaricomycotina</taxon>
        <taxon>Agaricomycetes</taxon>
        <taxon>Agaricomycetidae</taxon>
        <taxon>Agaricales</taxon>
        <taxon>Schizophyllaceae</taxon>
        <taxon>Schizophyllum</taxon>
    </lineage>
</organism>
<dbReference type="Proteomes" id="UP000320762">
    <property type="component" value="Unassembled WGS sequence"/>
</dbReference>
<protein>
    <submittedName>
        <fullName evidence="2">Uncharacterized protein</fullName>
    </submittedName>
</protein>
<dbReference type="EMBL" id="VDMD01000090">
    <property type="protein sequence ID" value="TRM55872.1"/>
    <property type="molecule type" value="Genomic_DNA"/>
</dbReference>
<accession>A0A550BTL1</accession>
<keyword evidence="3" id="KW-1185">Reference proteome</keyword>
<feature type="compositionally biased region" description="Polar residues" evidence="1">
    <location>
        <begin position="220"/>
        <end position="238"/>
    </location>
</feature>
<gene>
    <name evidence="2" type="ORF">BD626DRAFT_521862</name>
</gene>
<comment type="caution">
    <text evidence="2">The sequence shown here is derived from an EMBL/GenBank/DDBJ whole genome shotgun (WGS) entry which is preliminary data.</text>
</comment>
<reference evidence="2 3" key="1">
    <citation type="journal article" date="2019" name="New Phytol.">
        <title>Comparative genomics reveals unique wood-decay strategies and fruiting body development in the Schizophyllaceae.</title>
        <authorList>
            <person name="Almasi E."/>
            <person name="Sahu N."/>
            <person name="Krizsan K."/>
            <person name="Balint B."/>
            <person name="Kovacs G.M."/>
            <person name="Kiss B."/>
            <person name="Cseklye J."/>
            <person name="Drula E."/>
            <person name="Henrissat B."/>
            <person name="Nagy I."/>
            <person name="Chovatia M."/>
            <person name="Adam C."/>
            <person name="LaButti K."/>
            <person name="Lipzen A."/>
            <person name="Riley R."/>
            <person name="Grigoriev I.V."/>
            <person name="Nagy L.G."/>
        </authorList>
    </citation>
    <scope>NUCLEOTIDE SEQUENCE [LARGE SCALE GENOMIC DNA]</scope>
    <source>
        <strain evidence="2 3">NL-1724</strain>
    </source>
</reference>
<name>A0A550BTL1_9AGAR</name>
<evidence type="ECO:0000313" key="2">
    <source>
        <dbReference type="EMBL" id="TRM55872.1"/>
    </source>
</evidence>
<feature type="region of interest" description="Disordered" evidence="1">
    <location>
        <begin position="196"/>
        <end position="238"/>
    </location>
</feature>
<evidence type="ECO:0000313" key="3">
    <source>
        <dbReference type="Proteomes" id="UP000320762"/>
    </source>
</evidence>
<feature type="compositionally biased region" description="Low complexity" evidence="1">
    <location>
        <begin position="199"/>
        <end position="219"/>
    </location>
</feature>
<evidence type="ECO:0000256" key="1">
    <source>
        <dbReference type="SAM" id="MobiDB-lite"/>
    </source>
</evidence>
<sequence>MGMMLDGGHDIVGWAGDGREGGRRARRQRGRRADCGMGRRHYVGGRGVVDRTRAGGGGGASNERASGSIVVEQSRGGVDRSWCGRRAVVNWTLVREGVNRALARRVDWTRETRRLDASDVLAGRERRVGRTRYTRLPDARQPSIGRETPVYWTQEGHRPDARDVSSVDAPCFLSLQPILVDAAKLLSAKTPPPAIYKDSPGFPSTWTSPPFPSTSRTTTEISDSPSFLSTSETPPGFH</sequence>
<proteinExistence type="predicted"/>